<protein>
    <recommendedName>
        <fullName evidence="1">CxC2-like cysteine cluster KDZ transposase-associated domain-containing protein</fullName>
    </recommendedName>
</protein>
<evidence type="ECO:0000313" key="2">
    <source>
        <dbReference type="EMBL" id="KAF9514796.1"/>
    </source>
</evidence>
<evidence type="ECO:0000313" key="3">
    <source>
        <dbReference type="Proteomes" id="UP000886523"/>
    </source>
</evidence>
<organism evidence="2 3">
    <name type="scientific">Hydnum rufescens UP504</name>
    <dbReference type="NCBI Taxonomy" id="1448309"/>
    <lineage>
        <taxon>Eukaryota</taxon>
        <taxon>Fungi</taxon>
        <taxon>Dikarya</taxon>
        <taxon>Basidiomycota</taxon>
        <taxon>Agaricomycotina</taxon>
        <taxon>Agaricomycetes</taxon>
        <taxon>Cantharellales</taxon>
        <taxon>Hydnaceae</taxon>
        <taxon>Hydnum</taxon>
    </lineage>
</organism>
<proteinExistence type="predicted"/>
<dbReference type="EMBL" id="MU128957">
    <property type="protein sequence ID" value="KAF9514796.1"/>
    <property type="molecule type" value="Genomic_DNA"/>
</dbReference>
<comment type="caution">
    <text evidence="2">The sequence shown here is derived from an EMBL/GenBank/DDBJ whole genome shotgun (WGS) entry which is preliminary data.</text>
</comment>
<name>A0A9P6AZC4_9AGAM</name>
<accession>A0A9P6AZC4</accession>
<feature type="domain" description="CxC2-like cysteine cluster KDZ transposase-associated" evidence="1">
    <location>
        <begin position="80"/>
        <end position="141"/>
    </location>
</feature>
<dbReference type="OrthoDB" id="3235114at2759"/>
<dbReference type="AlphaFoldDB" id="A0A9P6AZC4"/>
<gene>
    <name evidence="2" type="ORF">BS47DRAFT_1294741</name>
</gene>
<dbReference type="Pfam" id="PF18803">
    <property type="entry name" value="CxC2"/>
    <property type="match status" value="1"/>
</dbReference>
<keyword evidence="3" id="KW-1185">Reference proteome</keyword>
<sequence length="150" mass="16547">PLKTWIPMHNSFLNEMLWVEGPGYALGTSGGPDCEAPGQSSMICCEECFRGGIGVPIMLAINCHKLLLKWNGQSFESTSLKDLGLIIQLGHPNVLCPNLKAGPGSFIMIHTNGLHLLNIHFCDCLQAVLPYQQLLHSCWFHLMHPQKSTP</sequence>
<dbReference type="Proteomes" id="UP000886523">
    <property type="component" value="Unassembled WGS sequence"/>
</dbReference>
<evidence type="ECO:0000259" key="1">
    <source>
        <dbReference type="Pfam" id="PF18803"/>
    </source>
</evidence>
<dbReference type="InterPro" id="IPR041457">
    <property type="entry name" value="CxC2_KDZ-assoc"/>
</dbReference>
<reference evidence="2" key="1">
    <citation type="journal article" date="2020" name="Nat. Commun.">
        <title>Large-scale genome sequencing of mycorrhizal fungi provides insights into the early evolution of symbiotic traits.</title>
        <authorList>
            <person name="Miyauchi S."/>
            <person name="Kiss E."/>
            <person name="Kuo A."/>
            <person name="Drula E."/>
            <person name="Kohler A."/>
            <person name="Sanchez-Garcia M."/>
            <person name="Morin E."/>
            <person name="Andreopoulos B."/>
            <person name="Barry K.W."/>
            <person name="Bonito G."/>
            <person name="Buee M."/>
            <person name="Carver A."/>
            <person name="Chen C."/>
            <person name="Cichocki N."/>
            <person name="Clum A."/>
            <person name="Culley D."/>
            <person name="Crous P.W."/>
            <person name="Fauchery L."/>
            <person name="Girlanda M."/>
            <person name="Hayes R.D."/>
            <person name="Keri Z."/>
            <person name="LaButti K."/>
            <person name="Lipzen A."/>
            <person name="Lombard V."/>
            <person name="Magnuson J."/>
            <person name="Maillard F."/>
            <person name="Murat C."/>
            <person name="Nolan M."/>
            <person name="Ohm R.A."/>
            <person name="Pangilinan J."/>
            <person name="Pereira M.F."/>
            <person name="Perotto S."/>
            <person name="Peter M."/>
            <person name="Pfister S."/>
            <person name="Riley R."/>
            <person name="Sitrit Y."/>
            <person name="Stielow J.B."/>
            <person name="Szollosi G."/>
            <person name="Zifcakova L."/>
            <person name="Stursova M."/>
            <person name="Spatafora J.W."/>
            <person name="Tedersoo L."/>
            <person name="Vaario L.M."/>
            <person name="Yamada A."/>
            <person name="Yan M."/>
            <person name="Wang P."/>
            <person name="Xu J."/>
            <person name="Bruns T."/>
            <person name="Baldrian P."/>
            <person name="Vilgalys R."/>
            <person name="Dunand C."/>
            <person name="Henrissat B."/>
            <person name="Grigoriev I.V."/>
            <person name="Hibbett D."/>
            <person name="Nagy L.G."/>
            <person name="Martin F.M."/>
        </authorList>
    </citation>
    <scope>NUCLEOTIDE SEQUENCE</scope>
    <source>
        <strain evidence="2">UP504</strain>
    </source>
</reference>
<feature type="non-terminal residue" evidence="2">
    <location>
        <position position="1"/>
    </location>
</feature>